<dbReference type="PROSITE" id="PS51257">
    <property type="entry name" value="PROKAR_LIPOPROTEIN"/>
    <property type="match status" value="1"/>
</dbReference>
<dbReference type="Pfam" id="PF08486">
    <property type="entry name" value="SpoIID"/>
    <property type="match status" value="1"/>
</dbReference>
<evidence type="ECO:0000259" key="2">
    <source>
        <dbReference type="Pfam" id="PF08486"/>
    </source>
</evidence>
<reference evidence="4 5" key="2">
    <citation type="submission" date="2019-03" db="EMBL/GenBank/DDBJ databases">
        <title>Genomic Encyclopedia of Type Strains, Phase IV (KMG-IV): sequencing the most valuable type-strain genomes for metagenomic binning, comparative biology and taxonomic classification.</title>
        <authorList>
            <person name="Goeker M."/>
        </authorList>
    </citation>
    <scope>NUCLEOTIDE SEQUENCE [LARGE SCALE GENOMIC DNA]</scope>
    <source>
        <strain evidence="4 5">DSM 103426</strain>
    </source>
</reference>
<name>A0A4R3JSL8_9FIRM</name>
<dbReference type="RefSeq" id="WP_116441337.1">
    <property type="nucleotide sequence ID" value="NZ_BHEO01000002.1"/>
</dbReference>
<proteinExistence type="predicted"/>
<comment type="caution">
    <text evidence="4">The sequence shown here is derived from an EMBL/GenBank/DDBJ whole genome shotgun (WGS) entry which is preliminary data.</text>
</comment>
<organism evidence="4 5">
    <name type="scientific">Faecalimonas umbilicata</name>
    <dbReference type="NCBI Taxonomy" id="1912855"/>
    <lineage>
        <taxon>Bacteria</taxon>
        <taxon>Bacillati</taxon>
        <taxon>Bacillota</taxon>
        <taxon>Clostridia</taxon>
        <taxon>Lachnospirales</taxon>
        <taxon>Lachnospiraceae</taxon>
        <taxon>Faecalimonas</taxon>
    </lineage>
</organism>
<dbReference type="AlphaFoldDB" id="A0A4R3JSL8"/>
<evidence type="ECO:0000313" key="3">
    <source>
        <dbReference type="EMBL" id="GBU04479.1"/>
    </source>
</evidence>
<reference evidence="3 6" key="1">
    <citation type="journal article" date="2018" name="Int. J. Syst. Evol. Microbiol.">
        <title>Draft Genome Sequence of Faecalimonas umbilicata JCM 30896T, an Acetate-Producing Bacterium Isolated from Human Feces.</title>
        <authorList>
            <person name="Sakamoto M."/>
            <person name="Ikeyama N."/>
            <person name="Yuki M."/>
            <person name="Ohkuma M."/>
        </authorList>
    </citation>
    <scope>NUCLEOTIDE SEQUENCE [LARGE SCALE GENOMIC DNA]</scope>
    <source>
        <strain evidence="3 6">EGH7</strain>
    </source>
</reference>
<feature type="domain" description="Sporulation stage II protein D amidase enhancer LytB N-terminal" evidence="2">
    <location>
        <begin position="157"/>
        <end position="247"/>
    </location>
</feature>
<keyword evidence="6" id="KW-1185">Reference proteome</keyword>
<dbReference type="Proteomes" id="UP000294613">
    <property type="component" value="Unassembled WGS sequence"/>
</dbReference>
<dbReference type="InterPro" id="IPR013486">
    <property type="entry name" value="SpoIID/LytB"/>
</dbReference>
<gene>
    <name evidence="4" type="ORF">EDD74_10855</name>
    <name evidence="3" type="ORF">FAEUMB_10200</name>
</gene>
<evidence type="ECO:0000313" key="4">
    <source>
        <dbReference type="EMBL" id="TCS68478.1"/>
    </source>
</evidence>
<feature type="region of interest" description="Disordered" evidence="1">
    <location>
        <begin position="32"/>
        <end position="57"/>
    </location>
</feature>
<dbReference type="InterPro" id="IPR013693">
    <property type="entry name" value="SpoIID/LytB_N"/>
</dbReference>
<dbReference type="EMBL" id="SLZV01000008">
    <property type="protein sequence ID" value="TCS68478.1"/>
    <property type="molecule type" value="Genomic_DNA"/>
</dbReference>
<dbReference type="GO" id="GO:0030435">
    <property type="term" value="P:sporulation resulting in formation of a cellular spore"/>
    <property type="evidence" value="ECO:0007669"/>
    <property type="project" value="InterPro"/>
</dbReference>
<dbReference type="NCBIfam" id="TIGR02669">
    <property type="entry name" value="SpoIID_LytB"/>
    <property type="match status" value="1"/>
</dbReference>
<dbReference type="EMBL" id="BHEO01000002">
    <property type="protein sequence ID" value="GBU04479.1"/>
    <property type="molecule type" value="Genomic_DNA"/>
</dbReference>
<evidence type="ECO:0000313" key="5">
    <source>
        <dbReference type="Proteomes" id="UP000294613"/>
    </source>
</evidence>
<protein>
    <submittedName>
        <fullName evidence="4">Stage II sporulation protein D</fullName>
    </submittedName>
</protein>
<accession>A0A4R3JSL8</accession>
<evidence type="ECO:0000313" key="6">
    <source>
        <dbReference type="Proteomes" id="UP000702954"/>
    </source>
</evidence>
<dbReference type="Proteomes" id="UP000702954">
    <property type="component" value="Unassembled WGS sequence"/>
</dbReference>
<sequence length="440" mass="48376">MKWIEKYKYHMLAFLLGLSIFACLMKSISNNQQKEVKKDRNSNVTEEEKKSKGKGTEKEVEDSVVRVVLKTDGFANVAHPEAGFQAAGGLKIQSGDEVRESAPGEVVTICPDDAMFAKGTIHIEPKEEGDLIAVVTLNRGCGVPNYRGKIELFQTAEGVVIVNELSMEQYLYGVVPSEMPASYEPEALKVQAVCARSYAYKQTQGFGYPEYQAHIDDSTAFQVYGNSGEQASTNRAVDETRGQKLWYQDQVITAYYFSTSCGKTTTAEAWGNVSPEKGYLQSAEIKDAERDYEADLPWYRWRAVIPTNVLTNMINLNTQTNIGNVTSMEVTKYGPGGVAQQIVVTGGLGSVTIDTENKIRTALGGNGYTIEKQDGTVIDSMALLPSAFFTVEYQDGNYVLDGGGFGHGIGMSQNGANEMAKKGKNYLEILTTFYHDVEVR</sequence>
<feature type="compositionally biased region" description="Basic and acidic residues" evidence="1">
    <location>
        <begin position="34"/>
        <end position="57"/>
    </location>
</feature>
<evidence type="ECO:0000256" key="1">
    <source>
        <dbReference type="SAM" id="MobiDB-lite"/>
    </source>
</evidence>